<evidence type="ECO:0000256" key="4">
    <source>
        <dbReference type="ARBA" id="ARBA00043263"/>
    </source>
</evidence>
<reference evidence="6" key="1">
    <citation type="submission" date="2022-11" db="EMBL/GenBank/DDBJ databases">
        <title>WGS of Natronobacillus azotifigens 24KS-1, an anaerobic diazotrophic haloalkaliphile from soda-rich habitats.</title>
        <authorList>
            <person name="Sorokin D.Y."/>
            <person name="Merkel A.Y."/>
        </authorList>
    </citation>
    <scope>NUCLEOTIDE SEQUENCE</scope>
    <source>
        <strain evidence="6">24KS-1</strain>
    </source>
</reference>
<name>A0A9J6R7K2_9BACI</name>
<dbReference type="InterPro" id="IPR011991">
    <property type="entry name" value="ArsR-like_HTH"/>
</dbReference>
<evidence type="ECO:0000259" key="5">
    <source>
        <dbReference type="PROSITE" id="PS50987"/>
    </source>
</evidence>
<dbReference type="SMART" id="SM00418">
    <property type="entry name" value="HTH_ARSR"/>
    <property type="match status" value="1"/>
</dbReference>
<dbReference type="InterPro" id="IPR036388">
    <property type="entry name" value="WH-like_DNA-bd_sf"/>
</dbReference>
<dbReference type="InterPro" id="IPR001845">
    <property type="entry name" value="HTH_ArsR_DNA-bd_dom"/>
</dbReference>
<dbReference type="InterPro" id="IPR018334">
    <property type="entry name" value="ArsR_HTH"/>
</dbReference>
<organism evidence="6 7">
    <name type="scientific">Natronobacillus azotifigens</name>
    <dbReference type="NCBI Taxonomy" id="472978"/>
    <lineage>
        <taxon>Bacteria</taxon>
        <taxon>Bacillati</taxon>
        <taxon>Bacillota</taxon>
        <taxon>Bacilli</taxon>
        <taxon>Bacillales</taxon>
        <taxon>Bacillaceae</taxon>
        <taxon>Natronobacillus</taxon>
    </lineage>
</organism>
<evidence type="ECO:0000256" key="2">
    <source>
        <dbReference type="ARBA" id="ARBA00023125"/>
    </source>
</evidence>
<evidence type="ECO:0000313" key="6">
    <source>
        <dbReference type="EMBL" id="MCZ0701597.1"/>
    </source>
</evidence>
<keyword evidence="4" id="KW-0105">Cadmium resistance</keyword>
<dbReference type="RefSeq" id="WP_268778369.1">
    <property type="nucleotide sequence ID" value="NZ_JAPRAT010000001.1"/>
</dbReference>
<dbReference type="NCBIfam" id="NF033788">
    <property type="entry name" value="HTH_metalloreg"/>
    <property type="match status" value="1"/>
</dbReference>
<dbReference type="Gene3D" id="1.10.10.10">
    <property type="entry name" value="Winged helix-like DNA-binding domain superfamily/Winged helix DNA-binding domain"/>
    <property type="match status" value="1"/>
</dbReference>
<dbReference type="Pfam" id="PF01022">
    <property type="entry name" value="HTH_5"/>
    <property type="match status" value="1"/>
</dbReference>
<dbReference type="EMBL" id="JAPRAT010000001">
    <property type="protein sequence ID" value="MCZ0701597.1"/>
    <property type="molecule type" value="Genomic_DNA"/>
</dbReference>
<dbReference type="AlphaFoldDB" id="A0A9J6R7K2"/>
<keyword evidence="2" id="KW-0238">DNA-binding</keyword>
<dbReference type="SUPFAM" id="SSF46785">
    <property type="entry name" value="Winged helix' DNA-binding domain"/>
    <property type="match status" value="1"/>
</dbReference>
<dbReference type="CDD" id="cd00090">
    <property type="entry name" value="HTH_ARSR"/>
    <property type="match status" value="1"/>
</dbReference>
<dbReference type="Proteomes" id="UP001084197">
    <property type="component" value="Unassembled WGS sequence"/>
</dbReference>
<sequence length="127" mass="14367">MNKEEKHAEDTCEIFCFDEAKVKRVRSVVEDVKLTTAANIFKALADQTRLKIAYALLKEDELCVCDVANIIDASTATTSHHLRHLRKLGIARSRKEGKLVFYALDDEHVKMLVTTAVVHGNEVDNRE</sequence>
<keyword evidence="7" id="KW-1185">Reference proteome</keyword>
<evidence type="ECO:0000256" key="3">
    <source>
        <dbReference type="ARBA" id="ARBA00023163"/>
    </source>
</evidence>
<dbReference type="PANTHER" id="PTHR43132:SF6">
    <property type="entry name" value="HTH-TYPE TRANSCRIPTIONAL REPRESSOR CZRA"/>
    <property type="match status" value="1"/>
</dbReference>
<evidence type="ECO:0000313" key="7">
    <source>
        <dbReference type="Proteomes" id="UP001084197"/>
    </source>
</evidence>
<protein>
    <submittedName>
        <fullName evidence="6">Metalloregulator ArsR/SmtB family transcription factor</fullName>
    </submittedName>
</protein>
<accession>A0A9J6R7K2</accession>
<dbReference type="GO" id="GO:0003677">
    <property type="term" value="F:DNA binding"/>
    <property type="evidence" value="ECO:0007669"/>
    <property type="project" value="UniProtKB-KW"/>
</dbReference>
<dbReference type="GO" id="GO:0046686">
    <property type="term" value="P:response to cadmium ion"/>
    <property type="evidence" value="ECO:0007669"/>
    <property type="project" value="UniProtKB-KW"/>
</dbReference>
<comment type="caution">
    <text evidence="6">The sequence shown here is derived from an EMBL/GenBank/DDBJ whole genome shotgun (WGS) entry which is preliminary data.</text>
</comment>
<dbReference type="PROSITE" id="PS00846">
    <property type="entry name" value="HTH_ARSR_1"/>
    <property type="match status" value="1"/>
</dbReference>
<dbReference type="PRINTS" id="PR00778">
    <property type="entry name" value="HTHARSR"/>
</dbReference>
<dbReference type="PROSITE" id="PS50987">
    <property type="entry name" value="HTH_ARSR_2"/>
    <property type="match status" value="1"/>
</dbReference>
<evidence type="ECO:0000256" key="1">
    <source>
        <dbReference type="ARBA" id="ARBA00023015"/>
    </source>
</evidence>
<proteinExistence type="predicted"/>
<feature type="domain" description="HTH arsR-type" evidence="5">
    <location>
        <begin position="29"/>
        <end position="124"/>
    </location>
</feature>
<keyword evidence="1" id="KW-0805">Transcription regulation</keyword>
<keyword evidence="3" id="KW-0804">Transcription</keyword>
<gene>
    <name evidence="6" type="ORF">OWO01_00025</name>
</gene>
<dbReference type="GO" id="GO:0003700">
    <property type="term" value="F:DNA-binding transcription factor activity"/>
    <property type="evidence" value="ECO:0007669"/>
    <property type="project" value="InterPro"/>
</dbReference>
<dbReference type="PANTHER" id="PTHR43132">
    <property type="entry name" value="ARSENICAL RESISTANCE OPERON REPRESSOR ARSR-RELATED"/>
    <property type="match status" value="1"/>
</dbReference>
<dbReference type="InterPro" id="IPR036390">
    <property type="entry name" value="WH_DNA-bd_sf"/>
</dbReference>
<dbReference type="InterPro" id="IPR051011">
    <property type="entry name" value="Metal_resp_trans_reg"/>
</dbReference>